<evidence type="ECO:0000256" key="8">
    <source>
        <dbReference type="SAM" id="Phobius"/>
    </source>
</evidence>
<reference evidence="10" key="2">
    <citation type="submission" date="2023-11" db="UniProtKB">
        <authorList>
            <consortium name="WormBaseParasite"/>
        </authorList>
    </citation>
    <scope>IDENTIFICATION</scope>
</reference>
<dbReference type="Pfam" id="PF09756">
    <property type="entry name" value="DDRGK"/>
    <property type="match status" value="1"/>
</dbReference>
<comment type="subcellular location">
    <subcellularLocation>
        <location evidence="1">Membrane</location>
        <topology evidence="1">Single-pass membrane protein</topology>
    </subcellularLocation>
</comment>
<sequence length="295" mass="33331">MVVPVAALGFFSAILFGIFIFWKFYGKISKTGGSRPRMRPAATAGGVRRRAGQRRVATRMRDASHSEEEERVAENLVENPDAQTSDDDQTQSKDTPKKKIGAKKAAKLAEKERRKEEREAEERYREHQRKIEDKEIEKRKKEEEAEERAAAAAAAAEAKRLEEEAAREQAEYERLKQEFSIEEEGVDAVQQDNQAENLINSQLIAAIEEAKIIPIEHLAVNLGLKTEVCVEKIKSLMSSGRLSGVLDDRGKFVHITDEEYEAVAEFIEKRGRITLAELVENGHKLIHTGPHSLRE</sequence>
<dbReference type="AlphaFoldDB" id="A0AA85IV25"/>
<reference evidence="9" key="1">
    <citation type="submission" date="2022-06" db="EMBL/GenBank/DDBJ databases">
        <authorList>
            <person name="Berger JAMES D."/>
            <person name="Berger JAMES D."/>
        </authorList>
    </citation>
    <scope>NUCLEOTIDE SEQUENCE [LARGE SCALE GENOMIC DNA]</scope>
</reference>
<evidence type="ECO:0000256" key="1">
    <source>
        <dbReference type="ARBA" id="ARBA00004167"/>
    </source>
</evidence>
<dbReference type="InterPro" id="IPR019153">
    <property type="entry name" value="DDRGK_dom-contain"/>
</dbReference>
<dbReference type="InterPro" id="IPR036388">
    <property type="entry name" value="WH-like_DNA-bd_sf"/>
</dbReference>
<proteinExistence type="inferred from homology"/>
<dbReference type="GO" id="GO:0044389">
    <property type="term" value="F:ubiquitin-like protein ligase binding"/>
    <property type="evidence" value="ECO:0007669"/>
    <property type="project" value="TreeGrafter"/>
</dbReference>
<keyword evidence="6 8" id="KW-0472">Membrane</keyword>
<comment type="similarity">
    <text evidence="2">Belongs to the DDRGK1 family.</text>
</comment>
<name>A0AA85IV25_TRIRE</name>
<evidence type="ECO:0000256" key="5">
    <source>
        <dbReference type="ARBA" id="ARBA00022989"/>
    </source>
</evidence>
<dbReference type="PANTHER" id="PTHR48176:SF1">
    <property type="entry name" value="DDRGK DOMAIN-CONTAINING PROTEIN 1"/>
    <property type="match status" value="1"/>
</dbReference>
<dbReference type="Gene3D" id="1.10.10.10">
    <property type="entry name" value="Winged helix-like DNA-binding domain superfamily/Winged helix DNA-binding domain"/>
    <property type="match status" value="1"/>
</dbReference>
<evidence type="ECO:0000256" key="6">
    <source>
        <dbReference type="ARBA" id="ARBA00023136"/>
    </source>
</evidence>
<keyword evidence="9" id="KW-1185">Reference proteome</keyword>
<feature type="region of interest" description="Disordered" evidence="7">
    <location>
        <begin position="31"/>
        <end position="129"/>
    </location>
</feature>
<dbReference type="WBParaSite" id="TREG1_124110.1">
    <property type="protein sequence ID" value="TREG1_124110.1"/>
    <property type="gene ID" value="TREG1_124110"/>
</dbReference>
<feature type="compositionally biased region" description="Basic residues" evidence="7">
    <location>
        <begin position="47"/>
        <end position="58"/>
    </location>
</feature>
<dbReference type="Proteomes" id="UP000050795">
    <property type="component" value="Unassembled WGS sequence"/>
</dbReference>
<keyword evidence="5 8" id="KW-1133">Transmembrane helix</keyword>
<dbReference type="GO" id="GO:0016020">
    <property type="term" value="C:membrane"/>
    <property type="evidence" value="ECO:0007669"/>
    <property type="project" value="UniProtKB-SubCell"/>
</dbReference>
<evidence type="ECO:0000313" key="10">
    <source>
        <dbReference type="WBParaSite" id="TREG1_124110.1"/>
    </source>
</evidence>
<feature type="transmembrane region" description="Helical" evidence="8">
    <location>
        <begin position="6"/>
        <end position="25"/>
    </location>
</feature>
<keyword evidence="4 8" id="KW-0812">Transmembrane</keyword>
<accession>A0AA85IV25</accession>
<organism evidence="9 10">
    <name type="scientific">Trichobilharzia regenti</name>
    <name type="common">Nasal bird schistosome</name>
    <dbReference type="NCBI Taxonomy" id="157069"/>
    <lineage>
        <taxon>Eukaryota</taxon>
        <taxon>Metazoa</taxon>
        <taxon>Spiralia</taxon>
        <taxon>Lophotrochozoa</taxon>
        <taxon>Platyhelminthes</taxon>
        <taxon>Trematoda</taxon>
        <taxon>Digenea</taxon>
        <taxon>Strigeidida</taxon>
        <taxon>Schistosomatoidea</taxon>
        <taxon>Schistosomatidae</taxon>
        <taxon>Trichobilharzia</taxon>
    </lineage>
</organism>
<dbReference type="SMART" id="SM01128">
    <property type="entry name" value="DDRGK"/>
    <property type="match status" value="1"/>
</dbReference>
<dbReference type="InterPro" id="IPR050899">
    <property type="entry name" value="DDRGK_domain-containing"/>
</dbReference>
<evidence type="ECO:0000256" key="3">
    <source>
        <dbReference type="ARBA" id="ARBA00018218"/>
    </source>
</evidence>
<feature type="compositionally biased region" description="Basic and acidic residues" evidence="7">
    <location>
        <begin position="107"/>
        <end position="129"/>
    </location>
</feature>
<dbReference type="SUPFAM" id="SSF46785">
    <property type="entry name" value="Winged helix' DNA-binding domain"/>
    <property type="match status" value="1"/>
</dbReference>
<evidence type="ECO:0000313" key="9">
    <source>
        <dbReference type="Proteomes" id="UP000050795"/>
    </source>
</evidence>
<feature type="compositionally biased region" description="Basic and acidic residues" evidence="7">
    <location>
        <begin position="59"/>
        <end position="68"/>
    </location>
</feature>
<evidence type="ECO:0000256" key="7">
    <source>
        <dbReference type="SAM" id="MobiDB-lite"/>
    </source>
</evidence>
<dbReference type="InterPro" id="IPR036390">
    <property type="entry name" value="WH_DNA-bd_sf"/>
</dbReference>
<dbReference type="PANTHER" id="PTHR48176">
    <property type="entry name" value="DDRGK DOMAIN-CONTAINING PROTEIN 1"/>
    <property type="match status" value="1"/>
</dbReference>
<evidence type="ECO:0000256" key="2">
    <source>
        <dbReference type="ARBA" id="ARBA00009829"/>
    </source>
</evidence>
<protein>
    <recommendedName>
        <fullName evidence="3">DDRGK domain-containing protein 1</fullName>
    </recommendedName>
</protein>
<evidence type="ECO:0000256" key="4">
    <source>
        <dbReference type="ARBA" id="ARBA00022692"/>
    </source>
</evidence>